<evidence type="ECO:0000313" key="3">
    <source>
        <dbReference type="Proteomes" id="UP000622580"/>
    </source>
</evidence>
<protein>
    <recommendedName>
        <fullName evidence="4">Helix-turn-helix domain-containing protein</fullName>
    </recommendedName>
</protein>
<proteinExistence type="predicted"/>
<dbReference type="AlphaFoldDB" id="A0A941CX47"/>
<gene>
    <name evidence="2" type="ORF">JKL49_01085</name>
</gene>
<dbReference type="RefSeq" id="WP_215337625.1">
    <property type="nucleotide sequence ID" value="NZ_JAGSGD010000001.1"/>
</dbReference>
<accession>A0A941CX47</accession>
<dbReference type="Proteomes" id="UP000622580">
    <property type="component" value="Unassembled WGS sequence"/>
</dbReference>
<name>A0A941CX47_9CAUL</name>
<evidence type="ECO:0000313" key="2">
    <source>
        <dbReference type="EMBL" id="MBR7617967.1"/>
    </source>
</evidence>
<feature type="region of interest" description="Disordered" evidence="1">
    <location>
        <begin position="1"/>
        <end position="32"/>
    </location>
</feature>
<organism evidence="2 3">
    <name type="scientific">Phenylobacterium glaciei</name>
    <dbReference type="NCBI Taxonomy" id="2803784"/>
    <lineage>
        <taxon>Bacteria</taxon>
        <taxon>Pseudomonadati</taxon>
        <taxon>Pseudomonadota</taxon>
        <taxon>Alphaproteobacteria</taxon>
        <taxon>Caulobacterales</taxon>
        <taxon>Caulobacteraceae</taxon>
        <taxon>Phenylobacterium</taxon>
    </lineage>
</organism>
<evidence type="ECO:0000256" key="1">
    <source>
        <dbReference type="SAM" id="MobiDB-lite"/>
    </source>
</evidence>
<keyword evidence="3" id="KW-1185">Reference proteome</keyword>
<sequence>MSTTILKPSPSRGPTQHCHDLSKDQPSYGAGGPPADAFQRLYTIREAAELTGLKYWLLLRAVNSGGVPSYQFSNARRRVRLPDIEAAIATAGQTRGRA</sequence>
<reference evidence="2" key="1">
    <citation type="submission" date="2021-04" db="EMBL/GenBank/DDBJ databases">
        <title>Draft genome assembly of strain Phenylobacterium sp. 20VBR1 using MiniION and Illumina platforms.</title>
        <authorList>
            <person name="Thomas F.A."/>
            <person name="Krishnan K.P."/>
            <person name="Sinha R.K."/>
        </authorList>
    </citation>
    <scope>NUCLEOTIDE SEQUENCE</scope>
    <source>
        <strain evidence="2">20VBR1</strain>
    </source>
</reference>
<evidence type="ECO:0008006" key="4">
    <source>
        <dbReference type="Google" id="ProtNLM"/>
    </source>
</evidence>
<comment type="caution">
    <text evidence="2">The sequence shown here is derived from an EMBL/GenBank/DDBJ whole genome shotgun (WGS) entry which is preliminary data.</text>
</comment>
<dbReference type="EMBL" id="JAGSGD010000001">
    <property type="protein sequence ID" value="MBR7617967.1"/>
    <property type="molecule type" value="Genomic_DNA"/>
</dbReference>